<gene>
    <name evidence="2" type="ORF">TPC1_31136</name>
</gene>
<feature type="coiled-coil region" evidence="1">
    <location>
        <begin position="323"/>
        <end position="358"/>
    </location>
</feature>
<accession>A0A146K1G5</accession>
<feature type="non-terminal residue" evidence="2">
    <location>
        <position position="407"/>
    </location>
</feature>
<proteinExistence type="predicted"/>
<name>A0A146K1G5_9EUKA</name>
<sequence length="407" mass="47690">FQTVTQNQLFNITIENTSDKEAQVILEQINTVKCNIPITVQCPQSMEKYTTNLYVVGYSDQIQLLLVTPEQQQGLTKIVVYQKLQTTIVGTLQKSKVLQVQDQQCTFQQLQQLTKLPIARLYKNYFIKTDQPILLLSGKQYVTSNSSLFDRQFQKTSTILQLEEVLNEYETVKLKIGFAKNFMKNFKSTVNQIKLNSKLEIYLQDKADVDQFKLKDNYLYDREGTLVQNLLIYISTQNELAMELDREEILNNLSFLELQQIEFEGMQERQIPDINDILQEIDMTDLLEEKPEEKPQPIGNLNFFVNQIPQMVQKPAQTKLVQQTQVLDAKKQIEQELQKMEEQKKEEKEEKIDFHEKICQIRDHLRNDQRIVIQKDAKEKRTVNFGTFGVFVVEEAEIQKYQGDGFF</sequence>
<feature type="non-terminal residue" evidence="2">
    <location>
        <position position="1"/>
    </location>
</feature>
<keyword evidence="1" id="KW-0175">Coiled coil</keyword>
<dbReference type="AlphaFoldDB" id="A0A146K1G5"/>
<evidence type="ECO:0000313" key="2">
    <source>
        <dbReference type="EMBL" id="JAP89369.1"/>
    </source>
</evidence>
<organism evidence="2">
    <name type="scientific">Trepomonas sp. PC1</name>
    <dbReference type="NCBI Taxonomy" id="1076344"/>
    <lineage>
        <taxon>Eukaryota</taxon>
        <taxon>Metamonada</taxon>
        <taxon>Diplomonadida</taxon>
        <taxon>Hexamitidae</taxon>
        <taxon>Hexamitinae</taxon>
        <taxon>Trepomonas</taxon>
    </lineage>
</organism>
<dbReference type="EMBL" id="GDID01007237">
    <property type="protein sequence ID" value="JAP89369.1"/>
    <property type="molecule type" value="Transcribed_RNA"/>
</dbReference>
<protein>
    <submittedName>
        <fullName evidence="2">Uncharacterized protein</fullName>
    </submittedName>
</protein>
<reference evidence="2" key="1">
    <citation type="submission" date="2015-07" db="EMBL/GenBank/DDBJ databases">
        <title>Adaptation to a free-living lifestyle via gene acquisitions in the diplomonad Trepomonas sp. PC1.</title>
        <authorList>
            <person name="Xu F."/>
            <person name="Jerlstrom-Hultqvist J."/>
            <person name="Kolisko M."/>
            <person name="Simpson A.G.B."/>
            <person name="Roger A.J."/>
            <person name="Svard S.G."/>
            <person name="Andersson J.O."/>
        </authorList>
    </citation>
    <scope>NUCLEOTIDE SEQUENCE</scope>
    <source>
        <strain evidence="2">PC1</strain>
    </source>
</reference>
<evidence type="ECO:0000256" key="1">
    <source>
        <dbReference type="SAM" id="Coils"/>
    </source>
</evidence>